<dbReference type="KEGG" id="cthr:CTHT_0068410"/>
<dbReference type="Proteomes" id="UP000008066">
    <property type="component" value="Unassembled WGS sequence"/>
</dbReference>
<keyword evidence="5 8" id="KW-0472">Membrane</keyword>
<evidence type="ECO:0000256" key="5">
    <source>
        <dbReference type="ARBA" id="ARBA00023136"/>
    </source>
</evidence>
<dbReference type="RefSeq" id="XP_006697130.1">
    <property type="nucleotide sequence ID" value="XM_006697067.1"/>
</dbReference>
<dbReference type="STRING" id="759272.G0SH23"/>
<feature type="region of interest" description="Disordered" evidence="7">
    <location>
        <begin position="268"/>
        <end position="297"/>
    </location>
</feature>
<dbReference type="GO" id="GO:0016746">
    <property type="term" value="F:acyltransferase activity"/>
    <property type="evidence" value="ECO:0007669"/>
    <property type="project" value="UniProtKB-KW"/>
</dbReference>
<evidence type="ECO:0000256" key="6">
    <source>
        <dbReference type="ARBA" id="ARBA00023315"/>
    </source>
</evidence>
<dbReference type="OrthoDB" id="272512at2759"/>
<dbReference type="PANTHER" id="PTHR23063:SF60">
    <property type="entry name" value="LYSOPHOSPHATIDIC ACID:OLEOYL-COA ACYLTRANSFERASE 1"/>
    <property type="match status" value="1"/>
</dbReference>
<reference evidence="9 10" key="1">
    <citation type="journal article" date="2011" name="Cell">
        <title>Insight into structure and assembly of the nuclear pore complex by utilizing the genome of a eukaryotic thermophile.</title>
        <authorList>
            <person name="Amlacher S."/>
            <person name="Sarges P."/>
            <person name="Flemming D."/>
            <person name="van Noort V."/>
            <person name="Kunze R."/>
            <person name="Devos D.P."/>
            <person name="Arumugam M."/>
            <person name="Bork P."/>
            <person name="Hurt E."/>
        </authorList>
    </citation>
    <scope>NUCLEOTIDE SEQUENCE [LARGE SCALE GENOMIC DNA]</scope>
    <source>
        <strain evidence="10">DSM 1495 / CBS 144.50 / IMI 039719</strain>
    </source>
</reference>
<dbReference type="OMA" id="WFRFLWD"/>
<keyword evidence="6 9" id="KW-0012">Acyltransferase</keyword>
<dbReference type="eggNOG" id="KOG2898">
    <property type="taxonomic scope" value="Eukaryota"/>
</dbReference>
<evidence type="ECO:0000256" key="1">
    <source>
        <dbReference type="ARBA" id="ARBA00022679"/>
    </source>
</evidence>
<proteinExistence type="predicted"/>
<protein>
    <submittedName>
        <fullName evidence="9">Acyltransferase-like protein</fullName>
    </submittedName>
</protein>
<dbReference type="GO" id="GO:0006629">
    <property type="term" value="P:lipid metabolic process"/>
    <property type="evidence" value="ECO:0007669"/>
    <property type="project" value="UniProtKB-KW"/>
</dbReference>
<evidence type="ECO:0000256" key="7">
    <source>
        <dbReference type="SAM" id="MobiDB-lite"/>
    </source>
</evidence>
<keyword evidence="10" id="KW-1185">Reference proteome</keyword>
<evidence type="ECO:0000256" key="3">
    <source>
        <dbReference type="ARBA" id="ARBA00022989"/>
    </source>
</evidence>
<dbReference type="PANTHER" id="PTHR23063">
    <property type="entry name" value="PHOSPHOLIPID ACYLTRANSFERASE"/>
    <property type="match status" value="1"/>
</dbReference>
<keyword evidence="3 8" id="KW-1133">Transmembrane helix</keyword>
<dbReference type="AlphaFoldDB" id="G0SH23"/>
<dbReference type="GeneID" id="18260879"/>
<organism evidence="10">
    <name type="scientific">Chaetomium thermophilum (strain DSM 1495 / CBS 144.50 / IMI 039719)</name>
    <name type="common">Thermochaetoides thermophila</name>
    <dbReference type="NCBI Taxonomy" id="759272"/>
    <lineage>
        <taxon>Eukaryota</taxon>
        <taxon>Fungi</taxon>
        <taxon>Dikarya</taxon>
        <taxon>Ascomycota</taxon>
        <taxon>Pezizomycotina</taxon>
        <taxon>Sordariomycetes</taxon>
        <taxon>Sordariomycetidae</taxon>
        <taxon>Sordariales</taxon>
        <taxon>Chaetomiaceae</taxon>
        <taxon>Thermochaetoides</taxon>
    </lineage>
</organism>
<gene>
    <name evidence="9" type="ORF">CTHT_0068410</name>
</gene>
<keyword evidence="2 8" id="KW-0812">Transmembrane</keyword>
<sequence length="335" mass="37349">MEKFSQFRDRGSGVSPFLPVTTLSSQLARLGHAICFCIRLPLLLFYAGVYFLFLQYIPLPVVIRKLLLWIFLAIPAVWWVDVQLDGVRRGLLSQQPRTRVPHPGSVIAASFSSPLDALYLAAVFNPIFVASHPRSRKVRRISLLKAVCYALSADFQLADSIESQPGGSRGLTDLRALLSRYPNRIIVVFPESGTTNGRGVLPLSPCLLTTPAENAIFPISLRYTPPDVTTPVPGFRAWIRFLWNLLGRPTHCVRVRIAEPIYNTSRATNGGDWVNVPPPRAQQQQQQEGDGGPGNREEQALLDNVAEALARLGRAHRVNLTLRDKKAFVNVWVKR</sequence>
<keyword evidence="4" id="KW-0443">Lipid metabolism</keyword>
<accession>G0SH23</accession>
<evidence type="ECO:0000256" key="2">
    <source>
        <dbReference type="ARBA" id="ARBA00022692"/>
    </source>
</evidence>
<evidence type="ECO:0000313" key="10">
    <source>
        <dbReference type="Proteomes" id="UP000008066"/>
    </source>
</evidence>
<evidence type="ECO:0000256" key="8">
    <source>
        <dbReference type="SAM" id="Phobius"/>
    </source>
</evidence>
<name>G0SH23_CHATD</name>
<evidence type="ECO:0000313" key="9">
    <source>
        <dbReference type="EMBL" id="EGS17512.1"/>
    </source>
</evidence>
<dbReference type="HOGENOM" id="CLU_048121_0_0_1"/>
<dbReference type="EMBL" id="GL988047">
    <property type="protein sequence ID" value="EGS17512.1"/>
    <property type="molecule type" value="Genomic_DNA"/>
</dbReference>
<feature type="transmembrane region" description="Helical" evidence="8">
    <location>
        <begin position="66"/>
        <end position="84"/>
    </location>
</feature>
<feature type="transmembrane region" description="Helical" evidence="8">
    <location>
        <begin position="30"/>
        <end position="54"/>
    </location>
</feature>
<keyword evidence="1 9" id="KW-0808">Transferase</keyword>
<evidence type="ECO:0000256" key="4">
    <source>
        <dbReference type="ARBA" id="ARBA00023098"/>
    </source>
</evidence>